<dbReference type="AlphaFoldDB" id="D3FUZ7"/>
<protein>
    <submittedName>
        <fullName evidence="2">Uncharacterized protein</fullName>
    </submittedName>
</protein>
<dbReference type="KEGG" id="bpf:BpOF4_01780"/>
<dbReference type="HOGENOM" id="CLU_1861216_0_0_9"/>
<accession>D3FUZ7</accession>
<evidence type="ECO:0000313" key="2">
    <source>
        <dbReference type="EMBL" id="ADC48423.1"/>
    </source>
</evidence>
<proteinExistence type="predicted"/>
<sequence>MQKHLISKSKLTPVQLQQRLIYTESELAKYKQIVNKYQNDYHYSLIDQLQAENKQLKKQYANSFDLENKVSELTKKLALAEEKIARYESTGPYSTRSSFVNQENTEDHPELVENQGEMTIERNWFHRSLMNHKEENE</sequence>
<keyword evidence="3" id="KW-1185">Reference proteome</keyword>
<name>D3FUZ7_ALKPO</name>
<dbReference type="Proteomes" id="UP000001544">
    <property type="component" value="Chromosome"/>
</dbReference>
<dbReference type="eggNOG" id="COG1196">
    <property type="taxonomic scope" value="Bacteria"/>
</dbReference>
<evidence type="ECO:0000313" key="3">
    <source>
        <dbReference type="Proteomes" id="UP000001544"/>
    </source>
</evidence>
<dbReference type="EMBL" id="CP001878">
    <property type="protein sequence ID" value="ADC48423.1"/>
    <property type="molecule type" value="Genomic_DNA"/>
</dbReference>
<reference evidence="2 3" key="1">
    <citation type="journal article" date="2011" name="Environ. Microbiol.">
        <title>Genome of alkaliphilic Bacillus pseudofirmus OF4 reveals adaptations that support the ability to grow in an external pH range from 7.5 to 11.4.</title>
        <authorList>
            <person name="Janto B."/>
            <person name="Ahmed A."/>
            <person name="Ito M."/>
            <person name="Liu J."/>
            <person name="Hicks D.B."/>
            <person name="Pagni S."/>
            <person name="Fackelmayer O.J."/>
            <person name="Smith T.A."/>
            <person name="Earl J."/>
            <person name="Elbourne L.D."/>
            <person name="Hassan K."/>
            <person name="Paulsen I.T."/>
            <person name="Kolsto A.B."/>
            <person name="Tourasse N.J."/>
            <person name="Ehrlich G.D."/>
            <person name="Boissy R."/>
            <person name="Ivey D.M."/>
            <person name="Li G."/>
            <person name="Xue Y."/>
            <person name="Ma Y."/>
            <person name="Hu F.Z."/>
            <person name="Krulwich T.A."/>
        </authorList>
    </citation>
    <scope>NUCLEOTIDE SEQUENCE [LARGE SCALE GENOMIC DNA]</scope>
    <source>
        <strain evidence="3">ATCC BAA-2126 / JCM 17055 / OF4</strain>
    </source>
</reference>
<dbReference type="STRING" id="398511.BpOF4_01780"/>
<gene>
    <name evidence="2" type="ordered locus">BpOF4_01780</name>
</gene>
<organism evidence="2 3">
    <name type="scientific">Alkalihalophilus pseudofirmus (strain ATCC BAA-2126 / JCM 17055 / OF4)</name>
    <name type="common">Bacillus pseudofirmus</name>
    <dbReference type="NCBI Taxonomy" id="398511"/>
    <lineage>
        <taxon>Bacteria</taxon>
        <taxon>Bacillati</taxon>
        <taxon>Bacillota</taxon>
        <taxon>Bacilli</taxon>
        <taxon>Bacillales</taxon>
        <taxon>Bacillaceae</taxon>
        <taxon>Alkalihalophilus</taxon>
    </lineage>
</organism>
<evidence type="ECO:0000256" key="1">
    <source>
        <dbReference type="SAM" id="Coils"/>
    </source>
</evidence>
<feature type="coiled-coil region" evidence="1">
    <location>
        <begin position="46"/>
        <end position="90"/>
    </location>
</feature>
<keyword evidence="1" id="KW-0175">Coiled coil</keyword>
<dbReference type="RefSeq" id="WP_012959701.1">
    <property type="nucleotide sequence ID" value="NC_013791.2"/>
</dbReference>